<dbReference type="AlphaFoldDB" id="A0AAX4HTB2"/>
<protein>
    <submittedName>
        <fullName evidence="1">Uncharacterized protein</fullName>
    </submittedName>
</protein>
<sequence length="91" mass="10757">MSDYPQERYIELENNPYLLGRITLHQVKEQFHAEVDIINKESHKIFKHVDIVYQQHTAEEALIVGVQRLRKFLDSVEKSADDSEEKPDILH</sequence>
<dbReference type="KEGG" id="psti:SOO65_06780"/>
<proteinExistence type="predicted"/>
<dbReference type="RefSeq" id="WP_321398664.1">
    <property type="nucleotide sequence ID" value="NZ_CP139487.1"/>
</dbReference>
<keyword evidence="2" id="KW-1185">Reference proteome</keyword>
<dbReference type="EMBL" id="CP139487">
    <property type="protein sequence ID" value="WPU66447.1"/>
    <property type="molecule type" value="Genomic_DNA"/>
</dbReference>
<dbReference type="Proteomes" id="UP001324634">
    <property type="component" value="Chromosome"/>
</dbReference>
<accession>A0AAX4HTB2</accession>
<gene>
    <name evidence="1" type="ORF">SOO65_06780</name>
</gene>
<organism evidence="1 2">
    <name type="scientific">Peredibacter starrii</name>
    <dbReference type="NCBI Taxonomy" id="28202"/>
    <lineage>
        <taxon>Bacteria</taxon>
        <taxon>Pseudomonadati</taxon>
        <taxon>Bdellovibrionota</taxon>
        <taxon>Bacteriovoracia</taxon>
        <taxon>Bacteriovoracales</taxon>
        <taxon>Bacteriovoracaceae</taxon>
        <taxon>Peredibacter</taxon>
    </lineage>
</organism>
<name>A0AAX4HTB2_9BACT</name>
<evidence type="ECO:0000313" key="1">
    <source>
        <dbReference type="EMBL" id="WPU66447.1"/>
    </source>
</evidence>
<reference evidence="1 2" key="1">
    <citation type="submission" date="2023-11" db="EMBL/GenBank/DDBJ databases">
        <title>Peredibacter starrii A3.12.</title>
        <authorList>
            <person name="Mitchell R.J."/>
        </authorList>
    </citation>
    <scope>NUCLEOTIDE SEQUENCE [LARGE SCALE GENOMIC DNA]</scope>
    <source>
        <strain evidence="1 2">A3.12</strain>
    </source>
</reference>
<evidence type="ECO:0000313" key="2">
    <source>
        <dbReference type="Proteomes" id="UP001324634"/>
    </source>
</evidence>